<dbReference type="Proteomes" id="UP000469558">
    <property type="component" value="Unassembled WGS sequence"/>
</dbReference>
<evidence type="ECO:0000313" key="4">
    <source>
        <dbReference type="Proteomes" id="UP000469558"/>
    </source>
</evidence>
<feature type="region of interest" description="Disordered" evidence="1">
    <location>
        <begin position="91"/>
        <end position="126"/>
    </location>
</feature>
<feature type="compositionally biased region" description="Basic and acidic residues" evidence="1">
    <location>
        <begin position="117"/>
        <end position="126"/>
    </location>
</feature>
<evidence type="ECO:0000256" key="1">
    <source>
        <dbReference type="SAM" id="MobiDB-lite"/>
    </source>
</evidence>
<organism evidence="3 4">
    <name type="scientific">Lachnellula suecica</name>
    <dbReference type="NCBI Taxonomy" id="602035"/>
    <lineage>
        <taxon>Eukaryota</taxon>
        <taxon>Fungi</taxon>
        <taxon>Dikarya</taxon>
        <taxon>Ascomycota</taxon>
        <taxon>Pezizomycotina</taxon>
        <taxon>Leotiomycetes</taxon>
        <taxon>Helotiales</taxon>
        <taxon>Lachnaceae</taxon>
        <taxon>Lachnellula</taxon>
    </lineage>
</organism>
<dbReference type="OrthoDB" id="4899673at2759"/>
<accession>A0A8T9C8U5</accession>
<feature type="non-terminal residue" evidence="3">
    <location>
        <position position="126"/>
    </location>
</feature>
<protein>
    <submittedName>
        <fullName evidence="3">Uncharacterized protein</fullName>
    </submittedName>
</protein>
<proteinExistence type="predicted"/>
<feature type="signal peptide" evidence="2">
    <location>
        <begin position="1"/>
        <end position="24"/>
    </location>
</feature>
<sequence length="126" mass="13631">MHTFSVSKVLAFGLLVSAPLAVYAEPSESHDLEKKYVGGPASWVRAAVSLQSRHHTEAQIAAKKAKAGARDIEVLETRHHTEAQIAAKKAKASARDVETREPHHTEAQIAAKKAKASARDMDDLEA</sequence>
<feature type="chain" id="PRO_5035894419" evidence="2">
    <location>
        <begin position="25"/>
        <end position="126"/>
    </location>
</feature>
<name>A0A8T9C8U5_9HELO</name>
<evidence type="ECO:0000313" key="3">
    <source>
        <dbReference type="EMBL" id="TVY75786.1"/>
    </source>
</evidence>
<dbReference type="AlphaFoldDB" id="A0A8T9C8U5"/>
<comment type="caution">
    <text evidence="3">The sequence shown here is derived from an EMBL/GenBank/DDBJ whole genome shotgun (WGS) entry which is preliminary data.</text>
</comment>
<evidence type="ECO:0000256" key="2">
    <source>
        <dbReference type="SAM" id="SignalP"/>
    </source>
</evidence>
<feature type="compositionally biased region" description="Basic and acidic residues" evidence="1">
    <location>
        <begin position="93"/>
        <end position="106"/>
    </location>
</feature>
<keyword evidence="4" id="KW-1185">Reference proteome</keyword>
<dbReference type="EMBL" id="QGMK01000949">
    <property type="protein sequence ID" value="TVY75786.1"/>
    <property type="molecule type" value="Genomic_DNA"/>
</dbReference>
<gene>
    <name evidence="3" type="ORF">LSUE1_G004954</name>
</gene>
<reference evidence="3 4" key="1">
    <citation type="submission" date="2018-05" db="EMBL/GenBank/DDBJ databases">
        <title>Genome sequencing and assembly of the regulated plant pathogen Lachnellula willkommii and related sister species for the development of diagnostic species identification markers.</title>
        <authorList>
            <person name="Giroux E."/>
            <person name="Bilodeau G."/>
        </authorList>
    </citation>
    <scope>NUCLEOTIDE SEQUENCE [LARGE SCALE GENOMIC DNA]</scope>
    <source>
        <strain evidence="3 4">CBS 268.59</strain>
    </source>
</reference>
<keyword evidence="2" id="KW-0732">Signal</keyword>